<keyword evidence="4" id="KW-1185">Reference proteome</keyword>
<gene>
    <name evidence="3" type="ORF">PG999_005091</name>
</gene>
<reference evidence="3 4" key="1">
    <citation type="submission" date="2023-01" db="EMBL/GenBank/DDBJ databases">
        <title>Analysis of 21 Apiospora genomes using comparative genomics revels a genus with tremendous synthesis potential of carbohydrate active enzymes and secondary metabolites.</title>
        <authorList>
            <person name="Sorensen T."/>
        </authorList>
    </citation>
    <scope>NUCLEOTIDE SEQUENCE [LARGE SCALE GENOMIC DNA]</scope>
    <source>
        <strain evidence="3 4">CBS 117206</strain>
    </source>
</reference>
<evidence type="ECO:0000256" key="1">
    <source>
        <dbReference type="SAM" id="MobiDB-lite"/>
    </source>
</evidence>
<proteinExistence type="predicted"/>
<dbReference type="AlphaFoldDB" id="A0AAW0R128"/>
<organism evidence="3 4">
    <name type="scientific">Apiospora kogelbergensis</name>
    <dbReference type="NCBI Taxonomy" id="1337665"/>
    <lineage>
        <taxon>Eukaryota</taxon>
        <taxon>Fungi</taxon>
        <taxon>Dikarya</taxon>
        <taxon>Ascomycota</taxon>
        <taxon>Pezizomycotina</taxon>
        <taxon>Sordariomycetes</taxon>
        <taxon>Xylariomycetidae</taxon>
        <taxon>Amphisphaeriales</taxon>
        <taxon>Apiosporaceae</taxon>
        <taxon>Apiospora</taxon>
    </lineage>
</organism>
<feature type="region of interest" description="Disordered" evidence="1">
    <location>
        <begin position="20"/>
        <end position="97"/>
    </location>
</feature>
<feature type="transmembrane region" description="Helical" evidence="2">
    <location>
        <begin position="101"/>
        <end position="125"/>
    </location>
</feature>
<dbReference type="EMBL" id="JAQQWP010000004">
    <property type="protein sequence ID" value="KAK8120971.1"/>
    <property type="molecule type" value="Genomic_DNA"/>
</dbReference>
<dbReference type="Proteomes" id="UP001392437">
    <property type="component" value="Unassembled WGS sequence"/>
</dbReference>
<keyword evidence="2" id="KW-0472">Membrane</keyword>
<evidence type="ECO:0000313" key="4">
    <source>
        <dbReference type="Proteomes" id="UP001392437"/>
    </source>
</evidence>
<feature type="compositionally biased region" description="Low complexity" evidence="1">
    <location>
        <begin position="63"/>
        <end position="78"/>
    </location>
</feature>
<keyword evidence="2" id="KW-0812">Transmembrane</keyword>
<evidence type="ECO:0000313" key="3">
    <source>
        <dbReference type="EMBL" id="KAK8120971.1"/>
    </source>
</evidence>
<name>A0AAW0R128_9PEZI</name>
<dbReference type="PANTHER" id="PTHR35394:SF5">
    <property type="entry name" value="DUF3176 DOMAIN-CONTAINING PROTEIN"/>
    <property type="match status" value="1"/>
</dbReference>
<dbReference type="Pfam" id="PF11374">
    <property type="entry name" value="DUF3176"/>
    <property type="match status" value="1"/>
</dbReference>
<feature type="compositionally biased region" description="Polar residues" evidence="1">
    <location>
        <begin position="85"/>
        <end position="97"/>
    </location>
</feature>
<keyword evidence="2" id="KW-1133">Transmembrane helix</keyword>
<evidence type="ECO:0000256" key="2">
    <source>
        <dbReference type="SAM" id="Phobius"/>
    </source>
</evidence>
<accession>A0AAW0R128</accession>
<sequence length="707" mass="78948">MPSQLLLEGESRAELLYLQDYQGGQTTRPPSLSVLEGDSLDEEGAYHSDSTLPQHRIKRKPVPSSLNESGSNQSSSPQYARVSDESSISEKTPSSTDNHSWWMEISIMVVCLLAVVTSTVLLFYADGRPLTDYNFFVSFNTLISILATVARATLAFAIGSCLGQWKWNWLRKRPDTPVVFESFEDASRGPMGSFWLLYRLRACHWATIGAYTTLLILGFEPFMQAVIYYEGLLETTQPQTAPLIGTSNRLDIGSYTLLAEGSSYGWLIPNGTVYGMTGENITVSSVMGKFRREASGGLASAIYRGFYTNDPRDAVSFTCVSGNCTWPIHTSLSVCSSCNDISDQLKVYGHNGTDAGTLNDSLLQETGGNETDREAYMSAKLLANRWDTLTFTELDTMIAAVSILRAEPAYANHEKRWNETLVVATECAVYFCTNAYRSEVRAGIFHEDIVASWSNRVPGSYSSKPGPNSAFWGNYSKFINHSLTIREAIFYLDDLQLQIPKEEADRHKLPDDATLLFNISQNTTETTLPFVYGFFQEPASLKELEFFGLGQTTSYNPMHYGKSDSGTIIAHKLYKSANLTETFARAAATMSNWIRSNSNLTIAGNQQEWVLHIRVRWPCVTLPVLVVLLGCSFVFLTMWETRRLRLPAWKTDVLATLTHSLDTGAREKLREASLRGRMRERAKGMILNFEDDEKGLELKAQDDSPSE</sequence>
<protein>
    <submittedName>
        <fullName evidence="3">Uncharacterized protein</fullName>
    </submittedName>
</protein>
<dbReference type="InterPro" id="IPR021514">
    <property type="entry name" value="DUF3176"/>
</dbReference>
<feature type="transmembrane region" description="Helical" evidence="2">
    <location>
        <begin position="137"/>
        <end position="163"/>
    </location>
</feature>
<dbReference type="PANTHER" id="PTHR35394">
    <property type="entry name" value="DUF3176 DOMAIN-CONTAINING PROTEIN"/>
    <property type="match status" value="1"/>
</dbReference>
<comment type="caution">
    <text evidence="3">The sequence shown here is derived from an EMBL/GenBank/DDBJ whole genome shotgun (WGS) entry which is preliminary data.</text>
</comment>
<feature type="transmembrane region" description="Helical" evidence="2">
    <location>
        <begin position="208"/>
        <end position="229"/>
    </location>
</feature>
<feature type="transmembrane region" description="Helical" evidence="2">
    <location>
        <begin position="620"/>
        <end position="639"/>
    </location>
</feature>